<name>A0ABS9P712_9GAMM</name>
<dbReference type="Proteomes" id="UP000814385">
    <property type="component" value="Unassembled WGS sequence"/>
</dbReference>
<dbReference type="InterPro" id="IPR040079">
    <property type="entry name" value="Glutathione_S-Trfase"/>
</dbReference>
<dbReference type="Gene3D" id="1.20.1050.10">
    <property type="match status" value="1"/>
</dbReference>
<accession>A0ABS9P712</accession>
<dbReference type="SFLD" id="SFLDS00019">
    <property type="entry name" value="Glutathione_Transferase_(cytos"/>
    <property type="match status" value="1"/>
</dbReference>
<comment type="caution">
    <text evidence="3">The sequence shown here is derived from an EMBL/GenBank/DDBJ whole genome shotgun (WGS) entry which is preliminary data.</text>
</comment>
<dbReference type="CDD" id="cd03046">
    <property type="entry name" value="GST_N_GTT1_like"/>
    <property type="match status" value="1"/>
</dbReference>
<dbReference type="EMBL" id="JABFUC010000005">
    <property type="protein sequence ID" value="MCG6657549.1"/>
    <property type="molecule type" value="Genomic_DNA"/>
</dbReference>
<dbReference type="RefSeq" id="WP_238976694.1">
    <property type="nucleotide sequence ID" value="NZ_JABFUC010000005.1"/>
</dbReference>
<dbReference type="InterPro" id="IPR036282">
    <property type="entry name" value="Glutathione-S-Trfase_C_sf"/>
</dbReference>
<evidence type="ECO:0000256" key="1">
    <source>
        <dbReference type="SAM" id="MobiDB-lite"/>
    </source>
</evidence>
<evidence type="ECO:0000259" key="2">
    <source>
        <dbReference type="PROSITE" id="PS50404"/>
    </source>
</evidence>
<dbReference type="InterPro" id="IPR004045">
    <property type="entry name" value="Glutathione_S-Trfase_N"/>
</dbReference>
<dbReference type="SFLD" id="SFLDG00358">
    <property type="entry name" value="Main_(cytGST)"/>
    <property type="match status" value="1"/>
</dbReference>
<reference evidence="3 4" key="1">
    <citation type="submission" date="2020-05" db="EMBL/GenBank/DDBJ databases">
        <title>Comparative genomic analysis of denitrifying bacteria from Halomonas genus.</title>
        <authorList>
            <person name="Wang L."/>
            <person name="Shao Z."/>
        </authorList>
    </citation>
    <scope>NUCLEOTIDE SEQUENCE [LARGE SCALE GENOMIC DNA]</scope>
    <source>
        <strain evidence="3 4">A4</strain>
    </source>
</reference>
<feature type="domain" description="GST N-terminal" evidence="2">
    <location>
        <begin position="1"/>
        <end position="79"/>
    </location>
</feature>
<proteinExistence type="predicted"/>
<sequence length="238" mass="26825">MIRLHHCVSARSFRPLWLLEELGLPYELVMHAFPPRVHDAAFLEINPLGTVPALFDGEVAMTESAAICQYLASRHPESGLDVAPSDPAYGDYLNFLHFGEATLTFPQTLVLRYGHFEPPERRQPQVVEDYARWCLSRLRTLEPRLAREPFLCAGRFTAADVSVGYALLLASHIGLSERFKPAVAAYWERLQQRAAFQRALAVEREAALAQGVSPESAMEWHERHDAGDFTPGARTREK</sequence>
<organism evidence="3 4">
    <name type="scientific">Billgrantia campisalis</name>
    <dbReference type="NCBI Taxonomy" id="74661"/>
    <lineage>
        <taxon>Bacteria</taxon>
        <taxon>Pseudomonadati</taxon>
        <taxon>Pseudomonadota</taxon>
        <taxon>Gammaproteobacteria</taxon>
        <taxon>Oceanospirillales</taxon>
        <taxon>Halomonadaceae</taxon>
        <taxon>Billgrantia</taxon>
    </lineage>
</organism>
<dbReference type="PANTHER" id="PTHR44051:SF21">
    <property type="entry name" value="GLUTATHIONE S-TRANSFERASE FAMILY PROTEIN"/>
    <property type="match status" value="1"/>
</dbReference>
<dbReference type="PANTHER" id="PTHR44051">
    <property type="entry name" value="GLUTATHIONE S-TRANSFERASE-RELATED"/>
    <property type="match status" value="1"/>
</dbReference>
<protein>
    <submittedName>
        <fullName evidence="3">Glutathione S-transferase family protein</fullName>
    </submittedName>
</protein>
<dbReference type="Pfam" id="PF13417">
    <property type="entry name" value="GST_N_3"/>
    <property type="match status" value="1"/>
</dbReference>
<dbReference type="SFLD" id="SFLDG01150">
    <property type="entry name" value="Main.1:_Beta-like"/>
    <property type="match status" value="1"/>
</dbReference>
<keyword evidence="4" id="KW-1185">Reference proteome</keyword>
<dbReference type="SUPFAM" id="SSF52833">
    <property type="entry name" value="Thioredoxin-like"/>
    <property type="match status" value="1"/>
</dbReference>
<evidence type="ECO:0000313" key="3">
    <source>
        <dbReference type="EMBL" id="MCG6657549.1"/>
    </source>
</evidence>
<evidence type="ECO:0000313" key="4">
    <source>
        <dbReference type="Proteomes" id="UP000814385"/>
    </source>
</evidence>
<dbReference type="SUPFAM" id="SSF47616">
    <property type="entry name" value="GST C-terminal domain-like"/>
    <property type="match status" value="1"/>
</dbReference>
<gene>
    <name evidence="3" type="ORF">HOP52_07210</name>
</gene>
<feature type="compositionally biased region" description="Basic and acidic residues" evidence="1">
    <location>
        <begin position="218"/>
        <end position="227"/>
    </location>
</feature>
<feature type="region of interest" description="Disordered" evidence="1">
    <location>
        <begin position="213"/>
        <end position="238"/>
    </location>
</feature>
<dbReference type="PROSITE" id="PS50404">
    <property type="entry name" value="GST_NTER"/>
    <property type="match status" value="1"/>
</dbReference>
<dbReference type="Gene3D" id="3.40.30.10">
    <property type="entry name" value="Glutaredoxin"/>
    <property type="match status" value="1"/>
</dbReference>
<dbReference type="InterPro" id="IPR036249">
    <property type="entry name" value="Thioredoxin-like_sf"/>
</dbReference>